<accession>A0ABQ0B259</accession>
<dbReference type="Proteomes" id="UP001600894">
    <property type="component" value="Unassembled WGS sequence"/>
</dbReference>
<organism evidence="1 2">
    <name type="scientific">Enterocloster alcoholdehydrogenati</name>
    <dbReference type="NCBI Taxonomy" id="2547410"/>
    <lineage>
        <taxon>Bacteria</taxon>
        <taxon>Bacillati</taxon>
        <taxon>Bacillota</taxon>
        <taxon>Clostridia</taxon>
        <taxon>Lachnospirales</taxon>
        <taxon>Lachnospiraceae</taxon>
        <taxon>Enterocloster</taxon>
    </lineage>
</organism>
<keyword evidence="2" id="KW-1185">Reference proteome</keyword>
<proteinExistence type="predicted"/>
<evidence type="ECO:0000313" key="1">
    <source>
        <dbReference type="EMBL" id="GAA6270353.1"/>
    </source>
</evidence>
<name>A0ABQ0B259_9FIRM</name>
<dbReference type="RefSeq" id="WP_390470914.1">
    <property type="nucleotide sequence ID" value="NZ_BAABXL010000001.1"/>
</dbReference>
<protein>
    <submittedName>
        <fullName evidence="1">Uncharacterized protein</fullName>
    </submittedName>
</protein>
<dbReference type="EMBL" id="BAABXL010000001">
    <property type="protein sequence ID" value="GAA6270353.1"/>
    <property type="molecule type" value="Genomic_DNA"/>
</dbReference>
<reference evidence="1 2" key="1">
    <citation type="submission" date="2024-04" db="EMBL/GenBank/DDBJ databases">
        <title>Defined microbial consortia suppress multidrug-resistant proinflammatory Enterobacteriaceae via ecological control.</title>
        <authorList>
            <person name="Furuichi M."/>
            <person name="Kawaguchi T."/>
            <person name="Pust M."/>
            <person name="Yasuma K."/>
            <person name="Plichta D."/>
            <person name="Hasegawa N."/>
            <person name="Ohya T."/>
            <person name="Bhattarai S."/>
            <person name="Sasajima S."/>
            <person name="Aoto Y."/>
            <person name="Tuganbaev T."/>
            <person name="Yaginuma M."/>
            <person name="Ueda M."/>
            <person name="Okahashi N."/>
            <person name="Amafuji K."/>
            <person name="Kiridooshi Y."/>
            <person name="Sugita K."/>
            <person name="Strazar M."/>
            <person name="Skelly A."/>
            <person name="Suda W."/>
            <person name="Hattori M."/>
            <person name="Nakamoto N."/>
            <person name="Caballero S."/>
            <person name="Norman J."/>
            <person name="Olle B."/>
            <person name="Tanoue T."/>
            <person name="Arita M."/>
            <person name="Bucci V."/>
            <person name="Atarashi K."/>
            <person name="Xavier R."/>
            <person name="Honda K."/>
        </authorList>
    </citation>
    <scope>NUCLEOTIDE SEQUENCE [LARGE SCALE GENOMIC DNA]</scope>
    <source>
        <strain evidence="2">f13</strain>
    </source>
</reference>
<evidence type="ECO:0000313" key="2">
    <source>
        <dbReference type="Proteomes" id="UP001600894"/>
    </source>
</evidence>
<gene>
    <name evidence="1" type="ORF">F130042H8_34130</name>
</gene>
<comment type="caution">
    <text evidence="1">The sequence shown here is derived from an EMBL/GenBank/DDBJ whole genome shotgun (WGS) entry which is preliminary data.</text>
</comment>
<sequence>MRELAAFYCPRCGYYAYYQTSRHPQCPRCHSQETMHMVRMHYKEFMDMSCQERDDYLGNEILKHNPSLMERLTEPHKKYNSREIIAEMNMEIMRLDTENKVLSDTIKWMHDTIWEMIREQKKAEQTGK</sequence>